<proteinExistence type="predicted"/>
<evidence type="ECO:0000256" key="1">
    <source>
        <dbReference type="SAM" id="MobiDB-lite"/>
    </source>
</evidence>
<evidence type="ECO:0000313" key="3">
    <source>
        <dbReference type="Proteomes" id="UP000694415"/>
    </source>
</evidence>
<protein>
    <submittedName>
        <fullName evidence="2">Uncharacterized protein</fullName>
    </submittedName>
</protein>
<sequence length="140" mass="14455">MLRGSGGCWRPPAPGRRAPALLGAATSPRRPLLLPSSVTWALVGSELASEDDLEAAEAKHSGVKGGGGALKGRRDLKAERELGSGVAAPGSGGKHRPDPPLRHQCPAPKTTAGCVEAECRLEGSPAQRAVRLFARKLLPS</sequence>
<reference evidence="2" key="2">
    <citation type="submission" date="2025-09" db="UniProtKB">
        <authorList>
            <consortium name="Ensembl"/>
        </authorList>
    </citation>
    <scope>IDENTIFICATION</scope>
</reference>
<keyword evidence="3" id="KW-1185">Reference proteome</keyword>
<feature type="region of interest" description="Disordered" evidence="1">
    <location>
        <begin position="80"/>
        <end position="108"/>
    </location>
</feature>
<dbReference type="Proteomes" id="UP000694415">
    <property type="component" value="Unplaced"/>
</dbReference>
<dbReference type="Ensembl" id="ENSMSIT00000045872.1">
    <property type="protein sequence ID" value="ENSMSIP00000036406.1"/>
    <property type="gene ID" value="ENSMSIG00000030312.1"/>
</dbReference>
<feature type="compositionally biased region" description="Low complexity" evidence="1">
    <location>
        <begin position="15"/>
        <end position="25"/>
    </location>
</feature>
<feature type="region of interest" description="Disordered" evidence="1">
    <location>
        <begin position="1"/>
        <end position="26"/>
    </location>
</feature>
<evidence type="ECO:0000313" key="2">
    <source>
        <dbReference type="Ensembl" id="ENSMSIP00000036406.1"/>
    </source>
</evidence>
<organism evidence="2 3">
    <name type="scientific">Mus spicilegus</name>
    <name type="common">Mound-building mouse</name>
    <dbReference type="NCBI Taxonomy" id="10103"/>
    <lineage>
        <taxon>Eukaryota</taxon>
        <taxon>Metazoa</taxon>
        <taxon>Chordata</taxon>
        <taxon>Craniata</taxon>
        <taxon>Vertebrata</taxon>
        <taxon>Euteleostomi</taxon>
        <taxon>Mammalia</taxon>
        <taxon>Eutheria</taxon>
        <taxon>Euarchontoglires</taxon>
        <taxon>Glires</taxon>
        <taxon>Rodentia</taxon>
        <taxon>Myomorpha</taxon>
        <taxon>Muroidea</taxon>
        <taxon>Muridae</taxon>
        <taxon>Murinae</taxon>
        <taxon>Mus</taxon>
        <taxon>Mus</taxon>
    </lineage>
</organism>
<dbReference type="AlphaFoldDB" id="A0A8C6IFA7"/>
<dbReference type="GeneTree" id="ENSGT01100000264286"/>
<reference evidence="2" key="1">
    <citation type="submission" date="2025-08" db="UniProtKB">
        <authorList>
            <consortium name="Ensembl"/>
        </authorList>
    </citation>
    <scope>IDENTIFICATION</scope>
</reference>
<name>A0A8C6IFA7_MUSSI</name>
<accession>A0A8C6IFA7</accession>